<sequence length="110" mass="12704">MRKKVYERGRERLRGRGGGSDGRWREGRRERRARGIAALEVKIAVLDEWFADQNSLLLFALVMRVLLDAAQGVALPHMQNMVIRYQSRTSFVFFLEILSPIFSFISTTCL</sequence>
<accession>A0A8K0MZ68</accession>
<dbReference type="EMBL" id="CM017874">
    <property type="protein sequence ID" value="KAG1335215.1"/>
    <property type="molecule type" value="Genomic_DNA"/>
</dbReference>
<comment type="caution">
    <text evidence="3">The sequence shown here is derived from an EMBL/GenBank/DDBJ whole genome shotgun (WGS) entry which is preliminary data.</text>
</comment>
<organism evidence="3 4">
    <name type="scientific">Cocos nucifera</name>
    <name type="common">Coconut palm</name>
    <dbReference type="NCBI Taxonomy" id="13894"/>
    <lineage>
        <taxon>Eukaryota</taxon>
        <taxon>Viridiplantae</taxon>
        <taxon>Streptophyta</taxon>
        <taxon>Embryophyta</taxon>
        <taxon>Tracheophyta</taxon>
        <taxon>Spermatophyta</taxon>
        <taxon>Magnoliopsida</taxon>
        <taxon>Liliopsida</taxon>
        <taxon>Arecaceae</taxon>
        <taxon>Arecoideae</taxon>
        <taxon>Cocoseae</taxon>
        <taxon>Attaleinae</taxon>
        <taxon>Cocos</taxon>
    </lineage>
</organism>
<evidence type="ECO:0000313" key="3">
    <source>
        <dbReference type="EMBL" id="KAG1335215.1"/>
    </source>
</evidence>
<feature type="region of interest" description="Disordered" evidence="1">
    <location>
        <begin position="1"/>
        <end position="29"/>
    </location>
</feature>
<protein>
    <submittedName>
        <fullName evidence="3">Uncharacterized protein</fullName>
    </submittedName>
</protein>
<gene>
    <name evidence="3" type="ORF">COCNU_03G013340</name>
</gene>
<keyword evidence="2" id="KW-1133">Transmembrane helix</keyword>
<dbReference type="Proteomes" id="UP000797356">
    <property type="component" value="Chromosome 3"/>
</dbReference>
<reference evidence="3" key="1">
    <citation type="journal article" date="2017" name="Gigascience">
        <title>The genome draft of coconut (Cocos nucifera).</title>
        <authorList>
            <person name="Xiao Y."/>
            <person name="Xu P."/>
            <person name="Fan H."/>
            <person name="Baudouin L."/>
            <person name="Xia W."/>
            <person name="Bocs S."/>
            <person name="Xu J."/>
            <person name="Li Q."/>
            <person name="Guo A."/>
            <person name="Zhou L."/>
            <person name="Li J."/>
            <person name="Wu Y."/>
            <person name="Ma Z."/>
            <person name="Armero A."/>
            <person name="Issali A.E."/>
            <person name="Liu N."/>
            <person name="Peng M."/>
            <person name="Yang Y."/>
        </authorList>
    </citation>
    <scope>NUCLEOTIDE SEQUENCE</scope>
    <source>
        <tissue evidence="3">Spear leaf of Hainan Tall coconut</tissue>
    </source>
</reference>
<keyword evidence="2" id="KW-0812">Transmembrane</keyword>
<proteinExistence type="predicted"/>
<keyword evidence="4" id="KW-1185">Reference proteome</keyword>
<feature type="transmembrane region" description="Helical" evidence="2">
    <location>
        <begin position="90"/>
        <end position="107"/>
    </location>
</feature>
<name>A0A8K0MZ68_COCNU</name>
<reference evidence="3" key="2">
    <citation type="submission" date="2019-07" db="EMBL/GenBank/DDBJ databases">
        <authorList>
            <person name="Yang Y."/>
            <person name="Bocs S."/>
            <person name="Baudouin L."/>
        </authorList>
    </citation>
    <scope>NUCLEOTIDE SEQUENCE</scope>
    <source>
        <tissue evidence="3">Spear leaf of Hainan Tall coconut</tissue>
    </source>
</reference>
<feature type="compositionally biased region" description="Basic and acidic residues" evidence="1">
    <location>
        <begin position="1"/>
        <end position="14"/>
    </location>
</feature>
<evidence type="ECO:0000256" key="2">
    <source>
        <dbReference type="SAM" id="Phobius"/>
    </source>
</evidence>
<evidence type="ECO:0000313" key="4">
    <source>
        <dbReference type="Proteomes" id="UP000797356"/>
    </source>
</evidence>
<keyword evidence="2" id="KW-0472">Membrane</keyword>
<evidence type="ECO:0000256" key="1">
    <source>
        <dbReference type="SAM" id="MobiDB-lite"/>
    </source>
</evidence>
<dbReference type="AlphaFoldDB" id="A0A8K0MZ68"/>